<sequence>MALFGRLFLVNGLQARGCNSAFDSTAAWLLVSWDDSGSQCFIASSAALHHITVAVVIEQAMCRRRRGDCDDDTAVAAARSSSLSHAFAEPATATYLGLEFLSTRGCMARTRFPGLETIQYCLNRQARCIGVQLGTSSQESNDDLISPWAWRKCRRRSTRIDDNNGPSRPA</sequence>
<keyword evidence="2" id="KW-1185">Reference proteome</keyword>
<organism evidence="1 2">
    <name type="scientific">Colletotrichum sublineola</name>
    <name type="common">Sorghum anthracnose fungus</name>
    <dbReference type="NCBI Taxonomy" id="1173701"/>
    <lineage>
        <taxon>Eukaryota</taxon>
        <taxon>Fungi</taxon>
        <taxon>Dikarya</taxon>
        <taxon>Ascomycota</taxon>
        <taxon>Pezizomycotina</taxon>
        <taxon>Sordariomycetes</taxon>
        <taxon>Hypocreomycetidae</taxon>
        <taxon>Glomerellales</taxon>
        <taxon>Glomerellaceae</taxon>
        <taxon>Colletotrichum</taxon>
        <taxon>Colletotrichum graminicola species complex</taxon>
    </lineage>
</organism>
<dbReference type="Proteomes" id="UP000027238">
    <property type="component" value="Unassembled WGS sequence"/>
</dbReference>
<dbReference type="HOGENOM" id="CLU_1570545_0_0_1"/>
<dbReference type="EMBL" id="JMSE01000175">
    <property type="protein sequence ID" value="KDN71496.1"/>
    <property type="molecule type" value="Genomic_DNA"/>
</dbReference>
<name>A0A066Y0B8_COLSU</name>
<protein>
    <submittedName>
        <fullName evidence="1">Uncharacterized protein</fullName>
    </submittedName>
</protein>
<gene>
    <name evidence="1" type="ORF">CSUB01_07589</name>
</gene>
<comment type="caution">
    <text evidence="1">The sequence shown here is derived from an EMBL/GenBank/DDBJ whole genome shotgun (WGS) entry which is preliminary data.</text>
</comment>
<accession>A0A066Y0B8</accession>
<reference evidence="2" key="1">
    <citation type="journal article" date="2014" name="Genome Announc.">
        <title>Draft genome sequence of Colletotrichum sublineola, a destructive pathogen of cultivated sorghum.</title>
        <authorList>
            <person name="Baroncelli R."/>
            <person name="Sanz-Martin J.M."/>
            <person name="Rech G.E."/>
            <person name="Sukno S.A."/>
            <person name="Thon M.R."/>
        </authorList>
    </citation>
    <scope>NUCLEOTIDE SEQUENCE [LARGE SCALE GENOMIC DNA]</scope>
    <source>
        <strain evidence="2">TX430BB</strain>
    </source>
</reference>
<dbReference type="AlphaFoldDB" id="A0A066Y0B8"/>
<evidence type="ECO:0000313" key="2">
    <source>
        <dbReference type="Proteomes" id="UP000027238"/>
    </source>
</evidence>
<evidence type="ECO:0000313" key="1">
    <source>
        <dbReference type="EMBL" id="KDN71496.1"/>
    </source>
</evidence>
<proteinExistence type="predicted"/>